<dbReference type="Proteomes" id="UP001183777">
    <property type="component" value="Unassembled WGS sequence"/>
</dbReference>
<sequence>MDTTPSTPVTHDDHDEEGKTTTEEKAAPAPTGTAAPSDAPEDAVPDSSDEDSPEPDPYDEAEAAASTGAGTGAAAVVSAGLGVVSLCGAWTGRVAAERETLIGQIQTSSGGSAAQQISEIYGDAWHTTAFVNGLFALLALLVGVFVLLRPAFGTPSAQPQPGWIRSVARAGIALGTLGVLISLGMYFDLFLSMPSAG</sequence>
<evidence type="ECO:0000313" key="4">
    <source>
        <dbReference type="Proteomes" id="UP001183777"/>
    </source>
</evidence>
<accession>A0ABU2RJ12</accession>
<feature type="compositionally biased region" description="Low complexity" evidence="1">
    <location>
        <begin position="27"/>
        <end position="38"/>
    </location>
</feature>
<feature type="compositionally biased region" description="Basic and acidic residues" evidence="1">
    <location>
        <begin position="10"/>
        <end position="26"/>
    </location>
</feature>
<keyword evidence="2" id="KW-1133">Transmembrane helix</keyword>
<keyword evidence="2" id="KW-0472">Membrane</keyword>
<evidence type="ECO:0008006" key="5">
    <source>
        <dbReference type="Google" id="ProtNLM"/>
    </source>
</evidence>
<feature type="transmembrane region" description="Helical" evidence="2">
    <location>
        <begin position="168"/>
        <end position="191"/>
    </location>
</feature>
<comment type="caution">
    <text evidence="3">The sequence shown here is derived from an EMBL/GenBank/DDBJ whole genome shotgun (WGS) entry which is preliminary data.</text>
</comment>
<protein>
    <recommendedName>
        <fullName evidence="5">Integral membrane protein</fullName>
    </recommendedName>
</protein>
<evidence type="ECO:0000256" key="2">
    <source>
        <dbReference type="SAM" id="Phobius"/>
    </source>
</evidence>
<name>A0ABU2RJ12_9ACTN</name>
<gene>
    <name evidence="3" type="ORF">RM649_14395</name>
</gene>
<feature type="compositionally biased region" description="Acidic residues" evidence="1">
    <location>
        <begin position="39"/>
        <end position="62"/>
    </location>
</feature>
<feature type="transmembrane region" description="Helical" evidence="2">
    <location>
        <begin position="129"/>
        <end position="148"/>
    </location>
</feature>
<evidence type="ECO:0000313" key="3">
    <source>
        <dbReference type="EMBL" id="MDT0428831.1"/>
    </source>
</evidence>
<feature type="region of interest" description="Disordered" evidence="1">
    <location>
        <begin position="1"/>
        <end position="67"/>
    </location>
</feature>
<keyword evidence="2" id="KW-0812">Transmembrane</keyword>
<evidence type="ECO:0000256" key="1">
    <source>
        <dbReference type="SAM" id="MobiDB-lite"/>
    </source>
</evidence>
<proteinExistence type="predicted"/>
<organism evidence="3 4">
    <name type="scientific">Streptomyces salyersiae</name>
    <dbReference type="NCBI Taxonomy" id="3075530"/>
    <lineage>
        <taxon>Bacteria</taxon>
        <taxon>Bacillati</taxon>
        <taxon>Actinomycetota</taxon>
        <taxon>Actinomycetes</taxon>
        <taxon>Kitasatosporales</taxon>
        <taxon>Streptomycetaceae</taxon>
        <taxon>Streptomyces</taxon>
    </lineage>
</organism>
<reference evidence="4" key="1">
    <citation type="submission" date="2023-07" db="EMBL/GenBank/DDBJ databases">
        <title>30 novel species of actinomycetes from the DSMZ collection.</title>
        <authorList>
            <person name="Nouioui I."/>
        </authorList>
    </citation>
    <scope>NUCLEOTIDE SEQUENCE [LARGE SCALE GENOMIC DNA]</scope>
    <source>
        <strain evidence="4">DSM 41770</strain>
    </source>
</reference>
<dbReference type="EMBL" id="JAVREX010000005">
    <property type="protein sequence ID" value="MDT0428831.1"/>
    <property type="molecule type" value="Genomic_DNA"/>
</dbReference>
<dbReference type="RefSeq" id="WP_014048487.1">
    <property type="nucleotide sequence ID" value="NZ_JAVREX010000005.1"/>
</dbReference>
<keyword evidence="4" id="KW-1185">Reference proteome</keyword>